<organism evidence="3 4">
    <name type="scientific">Sphingobium limneticum</name>
    <dbReference type="NCBI Taxonomy" id="1007511"/>
    <lineage>
        <taxon>Bacteria</taxon>
        <taxon>Pseudomonadati</taxon>
        <taxon>Pseudomonadota</taxon>
        <taxon>Alphaproteobacteria</taxon>
        <taxon>Sphingomonadales</taxon>
        <taxon>Sphingomonadaceae</taxon>
        <taxon>Sphingobium</taxon>
    </lineage>
</organism>
<sequence>MSVQDVAAYTSLTPDFWNKLRCDGGGPRYFKISARVVRYRRSDIDDWMVERARLSTFQEAPQ</sequence>
<dbReference type="InterPro" id="IPR041657">
    <property type="entry name" value="HTH_17"/>
</dbReference>
<evidence type="ECO:0000259" key="1">
    <source>
        <dbReference type="Pfam" id="PF12728"/>
    </source>
</evidence>
<evidence type="ECO:0000313" key="3">
    <source>
        <dbReference type="EMBL" id="KAA9032365.1"/>
    </source>
</evidence>
<keyword evidence="5" id="KW-1185">Reference proteome</keyword>
<dbReference type="Proteomes" id="UP000326364">
    <property type="component" value="Unassembled WGS sequence"/>
</dbReference>
<dbReference type="AlphaFoldDB" id="A0A5J5I965"/>
<reference evidence="4 5" key="1">
    <citation type="submission" date="2019-09" db="EMBL/GenBank/DDBJ databases">
        <authorList>
            <person name="Feng G."/>
        </authorList>
    </citation>
    <scope>NUCLEOTIDE SEQUENCE [LARGE SCALE GENOMIC DNA]</scope>
    <source>
        <strain evidence="3 4">KACC 19283</strain>
        <strain evidence="2 5">KACC 19284</strain>
    </source>
</reference>
<dbReference type="Pfam" id="PF12728">
    <property type="entry name" value="HTH_17"/>
    <property type="match status" value="1"/>
</dbReference>
<evidence type="ECO:0000313" key="2">
    <source>
        <dbReference type="EMBL" id="KAA9019915.1"/>
    </source>
</evidence>
<dbReference type="EMBL" id="VYQA01000003">
    <property type="protein sequence ID" value="KAA9032365.1"/>
    <property type="molecule type" value="Genomic_DNA"/>
</dbReference>
<accession>A0A5J5I965</accession>
<dbReference type="Proteomes" id="UP000325933">
    <property type="component" value="Unassembled WGS sequence"/>
</dbReference>
<comment type="caution">
    <text evidence="3">The sequence shown here is derived from an EMBL/GenBank/DDBJ whole genome shotgun (WGS) entry which is preliminary data.</text>
</comment>
<feature type="domain" description="Helix-turn-helix" evidence="1">
    <location>
        <begin position="1"/>
        <end position="48"/>
    </location>
</feature>
<gene>
    <name evidence="3" type="ORF">F4U95_06235</name>
    <name evidence="2" type="ORF">F4U96_06235</name>
</gene>
<dbReference type="EMBL" id="VYQB01000003">
    <property type="protein sequence ID" value="KAA9019915.1"/>
    <property type="molecule type" value="Genomic_DNA"/>
</dbReference>
<evidence type="ECO:0000313" key="4">
    <source>
        <dbReference type="Proteomes" id="UP000325933"/>
    </source>
</evidence>
<name>A0A5J5I965_9SPHN</name>
<protein>
    <submittedName>
        <fullName evidence="3">Helix-turn-helix domain-containing protein</fullName>
    </submittedName>
</protein>
<proteinExistence type="predicted"/>
<evidence type="ECO:0000313" key="5">
    <source>
        <dbReference type="Proteomes" id="UP000326364"/>
    </source>
</evidence>